<name>A0A2U1P321_ARTAN</name>
<evidence type="ECO:0000256" key="1">
    <source>
        <dbReference type="ARBA" id="ARBA00004141"/>
    </source>
</evidence>
<keyword evidence="4" id="KW-0812">Transmembrane</keyword>
<sequence>MDGGDLSIEHDNSTLEIDWLTRKRISVGTAKGLAFLHEDSAPPELRNLFKNEIQKVGTEGAKVLRELGSKVEKLEKLNSDIDLLDKVHEAAEELQMMIDQKSYHLVNSEKWGSGKQPKDFEDPERLQELKERRNETECRQLYK</sequence>
<comment type="similarity">
    <text evidence="2">Belongs to the aromatic acid exporter (TC 2.A.85) family.</text>
</comment>
<evidence type="ECO:0000256" key="3">
    <source>
        <dbReference type="ARBA" id="ARBA00022448"/>
    </source>
</evidence>
<evidence type="ECO:0000256" key="9">
    <source>
        <dbReference type="SAM" id="MobiDB-lite"/>
    </source>
</evidence>
<dbReference type="PANTHER" id="PTHR31086">
    <property type="entry name" value="ALUMINUM-ACTIVATED MALATE TRANSPORTER 10"/>
    <property type="match status" value="1"/>
</dbReference>
<evidence type="ECO:0000256" key="5">
    <source>
        <dbReference type="ARBA" id="ARBA00022989"/>
    </source>
</evidence>
<dbReference type="GO" id="GO:0015743">
    <property type="term" value="P:malate transport"/>
    <property type="evidence" value="ECO:0007669"/>
    <property type="project" value="InterPro"/>
</dbReference>
<feature type="compositionally biased region" description="Basic and acidic residues" evidence="9">
    <location>
        <begin position="116"/>
        <end position="143"/>
    </location>
</feature>
<evidence type="ECO:0000256" key="4">
    <source>
        <dbReference type="ARBA" id="ARBA00022692"/>
    </source>
</evidence>
<dbReference type="Pfam" id="PF11744">
    <property type="entry name" value="ALMT"/>
    <property type="match status" value="1"/>
</dbReference>
<evidence type="ECO:0000256" key="7">
    <source>
        <dbReference type="ARBA" id="ARBA00023136"/>
    </source>
</evidence>
<protein>
    <submittedName>
        <fullName evidence="10">Aluminum activated malate transporter family protein</fullName>
    </submittedName>
</protein>
<proteinExistence type="inferred from homology"/>
<dbReference type="STRING" id="35608.A0A2U1P321"/>
<keyword evidence="5" id="KW-1133">Transmembrane helix</keyword>
<dbReference type="Gene3D" id="1.10.510.10">
    <property type="entry name" value="Transferase(Phosphotransferase) domain 1"/>
    <property type="match status" value="1"/>
</dbReference>
<evidence type="ECO:0000313" key="11">
    <source>
        <dbReference type="Proteomes" id="UP000245207"/>
    </source>
</evidence>
<dbReference type="GO" id="GO:0034220">
    <property type="term" value="P:monoatomic ion transmembrane transport"/>
    <property type="evidence" value="ECO:0007669"/>
    <property type="project" value="UniProtKB-KW"/>
</dbReference>
<organism evidence="10 11">
    <name type="scientific">Artemisia annua</name>
    <name type="common">Sweet wormwood</name>
    <dbReference type="NCBI Taxonomy" id="35608"/>
    <lineage>
        <taxon>Eukaryota</taxon>
        <taxon>Viridiplantae</taxon>
        <taxon>Streptophyta</taxon>
        <taxon>Embryophyta</taxon>
        <taxon>Tracheophyta</taxon>
        <taxon>Spermatophyta</taxon>
        <taxon>Magnoliopsida</taxon>
        <taxon>eudicotyledons</taxon>
        <taxon>Gunneridae</taxon>
        <taxon>Pentapetalae</taxon>
        <taxon>asterids</taxon>
        <taxon>campanulids</taxon>
        <taxon>Asterales</taxon>
        <taxon>Asteraceae</taxon>
        <taxon>Asteroideae</taxon>
        <taxon>Anthemideae</taxon>
        <taxon>Artemisiinae</taxon>
        <taxon>Artemisia</taxon>
    </lineage>
</organism>
<reference evidence="10 11" key="1">
    <citation type="journal article" date="2018" name="Mol. Plant">
        <title>The genome of Artemisia annua provides insight into the evolution of Asteraceae family and artemisinin biosynthesis.</title>
        <authorList>
            <person name="Shen Q."/>
            <person name="Zhang L."/>
            <person name="Liao Z."/>
            <person name="Wang S."/>
            <person name="Yan T."/>
            <person name="Shi P."/>
            <person name="Liu M."/>
            <person name="Fu X."/>
            <person name="Pan Q."/>
            <person name="Wang Y."/>
            <person name="Lv Z."/>
            <person name="Lu X."/>
            <person name="Zhang F."/>
            <person name="Jiang W."/>
            <person name="Ma Y."/>
            <person name="Chen M."/>
            <person name="Hao X."/>
            <person name="Li L."/>
            <person name="Tang Y."/>
            <person name="Lv G."/>
            <person name="Zhou Y."/>
            <person name="Sun X."/>
            <person name="Brodelius P.E."/>
            <person name="Rose J.K.C."/>
            <person name="Tang K."/>
        </authorList>
    </citation>
    <scope>NUCLEOTIDE SEQUENCE [LARGE SCALE GENOMIC DNA]</scope>
    <source>
        <strain evidence="11">cv. Huhao1</strain>
        <tissue evidence="10">Leaf</tissue>
    </source>
</reference>
<dbReference type="Proteomes" id="UP000245207">
    <property type="component" value="Unassembled WGS sequence"/>
</dbReference>
<dbReference type="AlphaFoldDB" id="A0A2U1P321"/>
<evidence type="ECO:0000256" key="6">
    <source>
        <dbReference type="ARBA" id="ARBA00023065"/>
    </source>
</evidence>
<dbReference type="InterPro" id="IPR020966">
    <property type="entry name" value="ALMT"/>
</dbReference>
<gene>
    <name evidence="10" type="ORF">CTI12_AA197900</name>
</gene>
<keyword evidence="11" id="KW-1185">Reference proteome</keyword>
<dbReference type="EMBL" id="PKPP01001761">
    <property type="protein sequence ID" value="PWA80132.1"/>
    <property type="molecule type" value="Genomic_DNA"/>
</dbReference>
<keyword evidence="7" id="KW-0472">Membrane</keyword>
<evidence type="ECO:0000256" key="8">
    <source>
        <dbReference type="ARBA" id="ARBA00023303"/>
    </source>
</evidence>
<comment type="subcellular location">
    <subcellularLocation>
        <location evidence="1">Membrane</location>
        <topology evidence="1">Multi-pass membrane protein</topology>
    </subcellularLocation>
</comment>
<keyword evidence="3" id="KW-0813">Transport</keyword>
<evidence type="ECO:0000313" key="10">
    <source>
        <dbReference type="EMBL" id="PWA80132.1"/>
    </source>
</evidence>
<feature type="region of interest" description="Disordered" evidence="9">
    <location>
        <begin position="109"/>
        <end position="143"/>
    </location>
</feature>
<comment type="caution">
    <text evidence="10">The sequence shown here is derived from an EMBL/GenBank/DDBJ whole genome shotgun (WGS) entry which is preliminary data.</text>
</comment>
<dbReference type="GO" id="GO:0016020">
    <property type="term" value="C:membrane"/>
    <property type="evidence" value="ECO:0007669"/>
    <property type="project" value="UniProtKB-SubCell"/>
</dbReference>
<evidence type="ECO:0000256" key="2">
    <source>
        <dbReference type="ARBA" id="ARBA00007079"/>
    </source>
</evidence>
<keyword evidence="6" id="KW-0406">Ion transport</keyword>
<accession>A0A2U1P321</accession>
<keyword evidence="8" id="KW-0407">Ion channel</keyword>
<dbReference type="OrthoDB" id="68611at2759"/>